<name>A0AAV8P6J8_ENSVE</name>
<keyword evidence="2" id="KW-1185">Reference proteome</keyword>
<dbReference type="AlphaFoldDB" id="A0AAV8P6J8"/>
<protein>
    <submittedName>
        <fullName evidence="1">Uncharacterized protein</fullName>
    </submittedName>
</protein>
<accession>A0AAV8P6J8</accession>
<organism evidence="1 2">
    <name type="scientific">Ensete ventricosum</name>
    <name type="common">Abyssinian banana</name>
    <name type="synonym">Musa ensete</name>
    <dbReference type="NCBI Taxonomy" id="4639"/>
    <lineage>
        <taxon>Eukaryota</taxon>
        <taxon>Viridiplantae</taxon>
        <taxon>Streptophyta</taxon>
        <taxon>Embryophyta</taxon>
        <taxon>Tracheophyta</taxon>
        <taxon>Spermatophyta</taxon>
        <taxon>Magnoliopsida</taxon>
        <taxon>Liliopsida</taxon>
        <taxon>Zingiberales</taxon>
        <taxon>Musaceae</taxon>
        <taxon>Ensete</taxon>
    </lineage>
</organism>
<sequence length="81" mass="9007">MPRSRVPLALETEVVPFVPPFGAAVAKDTGERQIGHRQFGEEHPHNAKNGVEKLDKARIFMVYLPRIGGLGRHGPGRLRRS</sequence>
<comment type="caution">
    <text evidence="1">The sequence shown here is derived from an EMBL/GenBank/DDBJ whole genome shotgun (WGS) entry which is preliminary data.</text>
</comment>
<gene>
    <name evidence="1" type="ORF">OPV22_029863</name>
</gene>
<reference evidence="1 2" key="1">
    <citation type="submission" date="2022-12" db="EMBL/GenBank/DDBJ databases">
        <title>Chromosome-scale assembly of the Ensete ventricosum genome.</title>
        <authorList>
            <person name="Dussert Y."/>
            <person name="Stocks J."/>
            <person name="Wendawek A."/>
            <person name="Woldeyes F."/>
            <person name="Nichols R.A."/>
            <person name="Borrell J.S."/>
        </authorList>
    </citation>
    <scope>NUCLEOTIDE SEQUENCE [LARGE SCALE GENOMIC DNA]</scope>
    <source>
        <strain evidence="2">cv. Maze</strain>
        <tissue evidence="1">Seeds</tissue>
    </source>
</reference>
<evidence type="ECO:0000313" key="2">
    <source>
        <dbReference type="Proteomes" id="UP001222027"/>
    </source>
</evidence>
<evidence type="ECO:0000313" key="1">
    <source>
        <dbReference type="EMBL" id="KAJ8467311.1"/>
    </source>
</evidence>
<proteinExistence type="predicted"/>
<dbReference type="EMBL" id="JAQQAF010000008">
    <property type="protein sequence ID" value="KAJ8467311.1"/>
    <property type="molecule type" value="Genomic_DNA"/>
</dbReference>
<dbReference type="Proteomes" id="UP001222027">
    <property type="component" value="Unassembled WGS sequence"/>
</dbReference>